<dbReference type="PANTHER" id="PTHR47968">
    <property type="entry name" value="CENTROMERE PROTEIN E"/>
    <property type="match status" value="1"/>
</dbReference>
<evidence type="ECO:0000256" key="5">
    <source>
        <dbReference type="ARBA" id="ARBA00022741"/>
    </source>
</evidence>
<keyword evidence="3" id="KW-0963">Cytoplasm</keyword>
<feature type="compositionally biased region" description="Basic residues" evidence="13">
    <location>
        <begin position="19"/>
        <end position="29"/>
    </location>
</feature>
<evidence type="ECO:0000313" key="16">
    <source>
        <dbReference type="Proteomes" id="UP000287033"/>
    </source>
</evidence>
<feature type="compositionally biased region" description="Polar residues" evidence="13">
    <location>
        <begin position="717"/>
        <end position="726"/>
    </location>
</feature>
<dbReference type="GO" id="GO:0005874">
    <property type="term" value="C:microtubule"/>
    <property type="evidence" value="ECO:0007669"/>
    <property type="project" value="UniProtKB-KW"/>
</dbReference>
<evidence type="ECO:0000256" key="7">
    <source>
        <dbReference type="ARBA" id="ARBA00023054"/>
    </source>
</evidence>
<feature type="binding site" evidence="11">
    <location>
        <begin position="170"/>
        <end position="177"/>
    </location>
    <ligand>
        <name>ATP</name>
        <dbReference type="ChEBI" id="CHEBI:30616"/>
    </ligand>
</feature>
<reference evidence="15 16" key="1">
    <citation type="journal article" date="2018" name="Nat. Ecol. Evol.">
        <title>Shark genomes provide insights into elasmobranch evolution and the origin of vertebrates.</title>
        <authorList>
            <person name="Hara Y"/>
            <person name="Yamaguchi K"/>
            <person name="Onimaru K"/>
            <person name="Kadota M"/>
            <person name="Koyanagi M"/>
            <person name="Keeley SD"/>
            <person name="Tatsumi K"/>
            <person name="Tanaka K"/>
            <person name="Motone F"/>
            <person name="Kageyama Y"/>
            <person name="Nozu R"/>
            <person name="Adachi N"/>
            <person name="Nishimura O"/>
            <person name="Nakagawa R"/>
            <person name="Tanegashima C"/>
            <person name="Kiyatake I"/>
            <person name="Matsumoto R"/>
            <person name="Murakumo K"/>
            <person name="Nishida K"/>
            <person name="Terakita A"/>
            <person name="Kuratani S"/>
            <person name="Sato K"/>
            <person name="Hyodo S Kuraku.S."/>
        </authorList>
    </citation>
    <scope>NUCLEOTIDE SEQUENCE [LARGE SCALE GENOMIC DNA]</scope>
</reference>
<dbReference type="STRING" id="137246.A0A401SUZ4"/>
<feature type="region of interest" description="Disordered" evidence="13">
    <location>
        <begin position="924"/>
        <end position="983"/>
    </location>
</feature>
<evidence type="ECO:0000256" key="2">
    <source>
        <dbReference type="ARBA" id="ARBA00004245"/>
    </source>
</evidence>
<dbReference type="InterPro" id="IPR019821">
    <property type="entry name" value="Kinesin_motor_CS"/>
</dbReference>
<evidence type="ECO:0000259" key="14">
    <source>
        <dbReference type="PROSITE" id="PS50067"/>
    </source>
</evidence>
<keyword evidence="5 11" id="KW-0547">Nucleotide-binding</keyword>
<name>A0A401SUZ4_CHIPU</name>
<dbReference type="PROSITE" id="PS50067">
    <property type="entry name" value="KINESIN_MOTOR_2"/>
    <property type="match status" value="1"/>
</dbReference>
<dbReference type="PROSITE" id="PS00411">
    <property type="entry name" value="KINESIN_MOTOR_1"/>
    <property type="match status" value="1"/>
</dbReference>
<evidence type="ECO:0000256" key="3">
    <source>
        <dbReference type="ARBA" id="ARBA00022490"/>
    </source>
</evidence>
<proteinExistence type="inferred from homology"/>
<evidence type="ECO:0000256" key="8">
    <source>
        <dbReference type="ARBA" id="ARBA00023175"/>
    </source>
</evidence>
<keyword evidence="4" id="KW-0493">Microtubule</keyword>
<dbReference type="InterPro" id="IPR027417">
    <property type="entry name" value="P-loop_NTPase"/>
</dbReference>
<dbReference type="GO" id="GO:0005819">
    <property type="term" value="C:spindle"/>
    <property type="evidence" value="ECO:0007669"/>
    <property type="project" value="UniProtKB-ARBA"/>
</dbReference>
<dbReference type="FunFam" id="3.40.850.10:FF:000027">
    <property type="entry name" value="Kinesin-like protein"/>
    <property type="match status" value="1"/>
</dbReference>
<organism evidence="15 16">
    <name type="scientific">Chiloscyllium punctatum</name>
    <name type="common">Brownbanded bambooshark</name>
    <name type="synonym">Hemiscyllium punctatum</name>
    <dbReference type="NCBI Taxonomy" id="137246"/>
    <lineage>
        <taxon>Eukaryota</taxon>
        <taxon>Metazoa</taxon>
        <taxon>Chordata</taxon>
        <taxon>Craniata</taxon>
        <taxon>Vertebrata</taxon>
        <taxon>Chondrichthyes</taxon>
        <taxon>Elasmobranchii</taxon>
        <taxon>Galeomorphii</taxon>
        <taxon>Galeoidea</taxon>
        <taxon>Orectolobiformes</taxon>
        <taxon>Hemiscylliidae</taxon>
        <taxon>Chiloscyllium</taxon>
    </lineage>
</organism>
<accession>A0A401SUZ4</accession>
<feature type="region of interest" description="Disordered" evidence="13">
    <location>
        <begin position="710"/>
        <end position="781"/>
    </location>
</feature>
<comment type="subcellular location">
    <subcellularLocation>
        <location evidence="2">Cytoplasm</location>
        <location evidence="2">Cytoskeleton</location>
    </subcellularLocation>
    <subcellularLocation>
        <location evidence="1">Nucleus</location>
    </subcellularLocation>
</comment>
<evidence type="ECO:0000256" key="9">
    <source>
        <dbReference type="ARBA" id="ARBA00023212"/>
    </source>
</evidence>
<evidence type="ECO:0000256" key="13">
    <source>
        <dbReference type="SAM" id="MobiDB-lite"/>
    </source>
</evidence>
<keyword evidence="8 11" id="KW-0505">Motor protein</keyword>
<dbReference type="GO" id="GO:0005634">
    <property type="term" value="C:nucleus"/>
    <property type="evidence" value="ECO:0007669"/>
    <property type="project" value="UniProtKB-SubCell"/>
</dbReference>
<evidence type="ECO:0000313" key="15">
    <source>
        <dbReference type="EMBL" id="GCC34200.1"/>
    </source>
</evidence>
<dbReference type="OrthoDB" id="3176171at2759"/>
<dbReference type="CDD" id="cd01370">
    <property type="entry name" value="KISc_KIP3_like"/>
    <property type="match status" value="1"/>
</dbReference>
<dbReference type="Proteomes" id="UP000287033">
    <property type="component" value="Unassembled WGS sequence"/>
</dbReference>
<feature type="region of interest" description="Disordered" evidence="13">
    <location>
        <begin position="1"/>
        <end position="45"/>
    </location>
</feature>
<dbReference type="Gene3D" id="3.40.850.10">
    <property type="entry name" value="Kinesin motor domain"/>
    <property type="match status" value="1"/>
</dbReference>
<dbReference type="GO" id="GO:0005524">
    <property type="term" value="F:ATP binding"/>
    <property type="evidence" value="ECO:0007669"/>
    <property type="project" value="UniProtKB-UniRule"/>
</dbReference>
<dbReference type="AlphaFoldDB" id="A0A401SUZ4"/>
<dbReference type="GO" id="GO:0008017">
    <property type="term" value="F:microtubule binding"/>
    <property type="evidence" value="ECO:0007669"/>
    <property type="project" value="InterPro"/>
</dbReference>
<evidence type="ECO:0000256" key="11">
    <source>
        <dbReference type="PROSITE-ProRule" id="PRU00283"/>
    </source>
</evidence>
<evidence type="ECO:0000256" key="12">
    <source>
        <dbReference type="SAM" id="Coils"/>
    </source>
</evidence>
<feature type="coiled-coil region" evidence="12">
    <location>
        <begin position="426"/>
        <end position="453"/>
    </location>
</feature>
<keyword evidence="16" id="KW-1185">Reference proteome</keyword>
<dbReference type="InterPro" id="IPR036961">
    <property type="entry name" value="Kinesin_motor_dom_sf"/>
</dbReference>
<keyword evidence="10" id="KW-0539">Nucleus</keyword>
<protein>
    <recommendedName>
        <fullName evidence="14">Kinesin motor domain-containing protein</fullName>
    </recommendedName>
</protein>
<keyword evidence="6 11" id="KW-0067">ATP-binding</keyword>
<dbReference type="SUPFAM" id="SSF52540">
    <property type="entry name" value="P-loop containing nucleoside triphosphate hydrolases"/>
    <property type="match status" value="1"/>
</dbReference>
<dbReference type="Pfam" id="PF00225">
    <property type="entry name" value="Kinesin"/>
    <property type="match status" value="1"/>
</dbReference>
<evidence type="ECO:0000256" key="10">
    <source>
        <dbReference type="ARBA" id="ARBA00023242"/>
    </source>
</evidence>
<dbReference type="OMA" id="QASCKFE"/>
<comment type="similarity">
    <text evidence="11">Belongs to the TRAFAC class myosin-kinesin ATPase superfamily. Kinesin family.</text>
</comment>
<dbReference type="GO" id="GO:0003777">
    <property type="term" value="F:microtubule motor activity"/>
    <property type="evidence" value="ECO:0007669"/>
    <property type="project" value="InterPro"/>
</dbReference>
<dbReference type="PRINTS" id="PR00380">
    <property type="entry name" value="KINESINHEAVY"/>
</dbReference>
<feature type="compositionally biased region" description="Low complexity" evidence="13">
    <location>
        <begin position="924"/>
        <end position="933"/>
    </location>
</feature>
<gene>
    <name evidence="15" type="ORF">chiPu_0012673</name>
</gene>
<evidence type="ECO:0000256" key="6">
    <source>
        <dbReference type="ARBA" id="ARBA00022840"/>
    </source>
</evidence>
<keyword evidence="7 12" id="KW-0175">Coiled coil</keyword>
<keyword evidence="9" id="KW-0206">Cytoskeleton</keyword>
<evidence type="ECO:0000256" key="4">
    <source>
        <dbReference type="ARBA" id="ARBA00022701"/>
    </source>
</evidence>
<dbReference type="GO" id="GO:0007018">
    <property type="term" value="P:microtubule-based movement"/>
    <property type="evidence" value="ECO:0007669"/>
    <property type="project" value="InterPro"/>
</dbReference>
<dbReference type="EMBL" id="BEZZ01000577">
    <property type="protein sequence ID" value="GCC34200.1"/>
    <property type="molecule type" value="Genomic_DNA"/>
</dbReference>
<comment type="caution">
    <text evidence="15">The sequence shown here is derived from an EMBL/GenBank/DDBJ whole genome shotgun (WGS) entry which is preliminary data.</text>
</comment>
<feature type="compositionally biased region" description="Polar residues" evidence="13">
    <location>
        <begin position="941"/>
        <end position="951"/>
    </location>
</feature>
<evidence type="ECO:0000256" key="1">
    <source>
        <dbReference type="ARBA" id="ARBA00004123"/>
    </source>
</evidence>
<sequence length="1012" mass="115004">MRSSYARNFKPSEGERAKNLKRHRTRKPSARFPSRQLSADGERHSIREESESVRVIIVVMALEEEGNVTVVVRIRPQNQREQEHDNQVVVEVVDENVLVFDPKEDTNDEMFSGPKLRNREIPRRKSKDLKFVFDRVFSVTSTQQEVFEFTTKPILDGVLNGYNCSVFAYGATGSGKTYTMLGSVDQPGVMYHTMVELYERIEQMKDEKICEVAVSYLEVYNEQIQDLLEPKGSLAVREDPQKGTVVQRLSFHQPKSAKELLDMLANGNLNRTQHPTDANATSSRSHAVFQVYVKQQDRIASISKNLRIAKMCLIDLAGSERANATKAQGARFREGANINRSLLALGNVINSLADKAKRAHIPYRDSKLTRLLKDSLGGNCRTVMIATISSSAISYEDTYNTLKYANRAKDIKSSLKSNVVSLDCHISKYAAICEELRKEVTQLKEKLKTYEDAKSTVSNFDCSPVLAKSPSHRQRLVKSFQEVFADRQMIQKSYFDLEALAKEMELKTSFRLRDQERIKILCTEQRLEQASCKFERSQASSNRRRDYLLEQMQQVEEKLKENGSLLSEMGKKISSGGRSQSVPQVLKLSLQKIQLESELNSLKQHSEYITQLMMLQDRDRRQTEKLVITLLQIVRKQFYTLKEANLATAETVTQFNELERLVRGEKAVLWADQMNTDESKENQQSEITALATFSKLNILPETFFEITDSPKKEDTAAQPTEQTLLKTGTRKRLPTKRCLTELRSPAKSPQRVRSSPLKRRRMKDEITSSNPAISELRRKRKRTRTDPLTILPKVCTKETQPFSNRSNPLGNERINFMSSVQRHIKRNSPLTVTNKRIIPVIITPKSCNFPVVTCTSMASKCPNLNETFETTDAGDHACLNATITIGPSDVQRSEIAVNHDTFPQAKNLFLQRSGQTQMFTATNPAATATQPTTQRKRRSLSGISTHTNCQNRSKRSQVCKNRPLSARYSSPRLRSVGKKSTISSKLPSFPISQDFQFLPQSNSKNSNKTFAF</sequence>
<dbReference type="SMART" id="SM00129">
    <property type="entry name" value="KISc"/>
    <property type="match status" value="1"/>
</dbReference>
<dbReference type="GO" id="GO:0000278">
    <property type="term" value="P:mitotic cell cycle"/>
    <property type="evidence" value="ECO:0007669"/>
    <property type="project" value="UniProtKB-ARBA"/>
</dbReference>
<dbReference type="InterPro" id="IPR027640">
    <property type="entry name" value="Kinesin-like_fam"/>
</dbReference>
<dbReference type="InterPro" id="IPR001752">
    <property type="entry name" value="Kinesin_motor_dom"/>
</dbReference>
<dbReference type="PANTHER" id="PTHR47968:SF71">
    <property type="entry name" value="KINESIN-LIKE PROTEIN"/>
    <property type="match status" value="1"/>
</dbReference>
<feature type="domain" description="Kinesin motor" evidence="14">
    <location>
        <begin position="67"/>
        <end position="411"/>
    </location>
</feature>